<dbReference type="PANTHER" id="PTHR43698">
    <property type="entry name" value="RIBD C-TERMINAL DOMAIN CONTAINING PROTEIN"/>
    <property type="match status" value="1"/>
</dbReference>
<dbReference type="RefSeq" id="WP_380667596.1">
    <property type="nucleotide sequence ID" value="NZ_JBHTCJ010000005.1"/>
</dbReference>
<protein>
    <submittedName>
        <fullName evidence="3">Cupin domain-containing protein</fullName>
    </submittedName>
</protein>
<keyword evidence="4" id="KW-1185">Reference proteome</keyword>
<dbReference type="InterPro" id="IPR011051">
    <property type="entry name" value="RmlC_Cupin_sf"/>
</dbReference>
<dbReference type="PANTHER" id="PTHR43698:SF1">
    <property type="entry name" value="BLL4564 PROTEIN"/>
    <property type="match status" value="1"/>
</dbReference>
<dbReference type="InterPro" id="IPR014710">
    <property type="entry name" value="RmlC-like_jellyroll"/>
</dbReference>
<accession>A0ABW2LL37</accession>
<dbReference type="Proteomes" id="UP001596504">
    <property type="component" value="Unassembled WGS sequence"/>
</dbReference>
<evidence type="ECO:0000313" key="4">
    <source>
        <dbReference type="Proteomes" id="UP001596504"/>
    </source>
</evidence>
<evidence type="ECO:0000259" key="2">
    <source>
        <dbReference type="Pfam" id="PF07883"/>
    </source>
</evidence>
<gene>
    <name evidence="3" type="ORF">ACFQRI_11695</name>
</gene>
<feature type="region of interest" description="Disordered" evidence="1">
    <location>
        <begin position="1"/>
        <end position="31"/>
    </location>
</feature>
<reference evidence="4" key="1">
    <citation type="journal article" date="2019" name="Int. J. Syst. Evol. Microbiol.">
        <title>The Global Catalogue of Microorganisms (GCM) 10K type strain sequencing project: providing services to taxonomists for standard genome sequencing and annotation.</title>
        <authorList>
            <consortium name="The Broad Institute Genomics Platform"/>
            <consortium name="The Broad Institute Genome Sequencing Center for Infectious Disease"/>
            <person name="Wu L."/>
            <person name="Ma J."/>
        </authorList>
    </citation>
    <scope>NUCLEOTIDE SEQUENCE [LARGE SCALE GENOMIC DNA]</scope>
    <source>
        <strain evidence="4">WLHS5</strain>
    </source>
</reference>
<dbReference type="Gene3D" id="2.60.120.10">
    <property type="entry name" value="Jelly Rolls"/>
    <property type="match status" value="1"/>
</dbReference>
<feature type="region of interest" description="Disordered" evidence="1">
    <location>
        <begin position="149"/>
        <end position="173"/>
    </location>
</feature>
<dbReference type="CDD" id="cd02233">
    <property type="entry name" value="cupin_HNL-like"/>
    <property type="match status" value="1"/>
</dbReference>
<organism evidence="3 4">
    <name type="scientific">Saccharopolyspora griseoalba</name>
    <dbReference type="NCBI Taxonomy" id="1431848"/>
    <lineage>
        <taxon>Bacteria</taxon>
        <taxon>Bacillati</taxon>
        <taxon>Actinomycetota</taxon>
        <taxon>Actinomycetes</taxon>
        <taxon>Pseudonocardiales</taxon>
        <taxon>Pseudonocardiaceae</taxon>
        <taxon>Saccharopolyspora</taxon>
    </lineage>
</organism>
<dbReference type="InterPro" id="IPR047263">
    <property type="entry name" value="HNL-like_cupin"/>
</dbReference>
<comment type="caution">
    <text evidence="3">The sequence shown here is derived from an EMBL/GenBank/DDBJ whole genome shotgun (WGS) entry which is preliminary data.</text>
</comment>
<dbReference type="EMBL" id="JBHTCJ010000005">
    <property type="protein sequence ID" value="MFC7342073.1"/>
    <property type="molecule type" value="Genomic_DNA"/>
</dbReference>
<dbReference type="SUPFAM" id="SSF51182">
    <property type="entry name" value="RmlC-like cupins"/>
    <property type="match status" value="1"/>
</dbReference>
<feature type="compositionally biased region" description="Polar residues" evidence="1">
    <location>
        <begin position="20"/>
        <end position="29"/>
    </location>
</feature>
<evidence type="ECO:0000313" key="3">
    <source>
        <dbReference type="EMBL" id="MFC7342073.1"/>
    </source>
</evidence>
<sequence>MTGEQIRHARALLAEPPQGSFRSTGPSTSDESEYLMQITRSSNMNTQKGPADWFTGDVYIDAVAAPAGSSTFGAAAVHFTPGARTAWHTHPHGQTIFVTEGVGLCQREGGPVETLRPGDRVFFEPEENHWHGAAPNRFMTHIAIQQNDESGNPVTWGRHVADQEYGTSTTSAD</sequence>
<proteinExistence type="predicted"/>
<dbReference type="Pfam" id="PF07883">
    <property type="entry name" value="Cupin_2"/>
    <property type="match status" value="1"/>
</dbReference>
<name>A0ABW2LL37_9PSEU</name>
<evidence type="ECO:0000256" key="1">
    <source>
        <dbReference type="SAM" id="MobiDB-lite"/>
    </source>
</evidence>
<feature type="domain" description="Cupin type-2" evidence="2">
    <location>
        <begin position="77"/>
        <end position="133"/>
    </location>
</feature>
<dbReference type="InterPro" id="IPR013096">
    <property type="entry name" value="Cupin_2"/>
</dbReference>